<feature type="compositionally biased region" description="Polar residues" evidence="1">
    <location>
        <begin position="125"/>
        <end position="137"/>
    </location>
</feature>
<dbReference type="AlphaFoldDB" id="A0A9W6YP22"/>
<gene>
    <name evidence="2" type="ORF">Pfra01_003073500</name>
</gene>
<reference evidence="2" key="1">
    <citation type="submission" date="2023-04" db="EMBL/GenBank/DDBJ databases">
        <title>Phytophthora fragariaefolia NBRC 109709.</title>
        <authorList>
            <person name="Ichikawa N."/>
            <person name="Sato H."/>
            <person name="Tonouchi N."/>
        </authorList>
    </citation>
    <scope>NUCLEOTIDE SEQUENCE</scope>
    <source>
        <strain evidence="2">NBRC 109709</strain>
    </source>
</reference>
<accession>A0A9W6YP22</accession>
<feature type="region of interest" description="Disordered" evidence="1">
    <location>
        <begin position="1"/>
        <end position="36"/>
    </location>
</feature>
<feature type="region of interest" description="Disordered" evidence="1">
    <location>
        <begin position="123"/>
        <end position="146"/>
    </location>
</feature>
<dbReference type="Proteomes" id="UP001165121">
    <property type="component" value="Unassembled WGS sequence"/>
</dbReference>
<sequence>MTDVAAPPAVEKGNSDATSTSLPPQDPIIDAEKPGDGASFQEWVEVSTRISISTSKTRQTCTMYKVVQAPGRGGRTIFGIPFTPTHYEIAFNDPDDIGDANDTDVNVFVGGDIVSTTPMYRHRQWGTSSRPTRSCMTPVSRCPAKT</sequence>
<protein>
    <submittedName>
        <fullName evidence="2">Unnamed protein product</fullName>
    </submittedName>
</protein>
<comment type="caution">
    <text evidence="2">The sequence shown here is derived from an EMBL/GenBank/DDBJ whole genome shotgun (WGS) entry which is preliminary data.</text>
</comment>
<dbReference type="EMBL" id="BSXT01019848">
    <property type="protein sequence ID" value="GMG18780.1"/>
    <property type="molecule type" value="Genomic_DNA"/>
</dbReference>
<evidence type="ECO:0000313" key="3">
    <source>
        <dbReference type="Proteomes" id="UP001165121"/>
    </source>
</evidence>
<organism evidence="2 3">
    <name type="scientific">Phytophthora fragariaefolia</name>
    <dbReference type="NCBI Taxonomy" id="1490495"/>
    <lineage>
        <taxon>Eukaryota</taxon>
        <taxon>Sar</taxon>
        <taxon>Stramenopiles</taxon>
        <taxon>Oomycota</taxon>
        <taxon>Peronosporomycetes</taxon>
        <taxon>Peronosporales</taxon>
        <taxon>Peronosporaceae</taxon>
        <taxon>Phytophthora</taxon>
    </lineage>
</organism>
<evidence type="ECO:0000313" key="2">
    <source>
        <dbReference type="EMBL" id="GMG18780.1"/>
    </source>
</evidence>
<proteinExistence type="predicted"/>
<dbReference type="OrthoDB" id="167202at2759"/>
<keyword evidence="3" id="KW-1185">Reference proteome</keyword>
<evidence type="ECO:0000256" key="1">
    <source>
        <dbReference type="SAM" id="MobiDB-lite"/>
    </source>
</evidence>
<name>A0A9W6YP22_9STRA</name>